<proteinExistence type="predicted"/>
<dbReference type="Proteomes" id="UP001289374">
    <property type="component" value="Unassembled WGS sequence"/>
</dbReference>
<dbReference type="SMART" id="SM00485">
    <property type="entry name" value="XPGN"/>
    <property type="match status" value="1"/>
</dbReference>
<dbReference type="Pfam" id="PF00752">
    <property type="entry name" value="XPG_N"/>
    <property type="match status" value="1"/>
</dbReference>
<dbReference type="SUPFAM" id="SSF47807">
    <property type="entry name" value="5' to 3' exonuclease, C-terminal subdomain"/>
    <property type="match status" value="1"/>
</dbReference>
<feature type="compositionally biased region" description="Basic residues" evidence="3">
    <location>
        <begin position="399"/>
        <end position="408"/>
    </location>
</feature>
<gene>
    <name evidence="5" type="ORF">Sango_2994000</name>
</gene>
<keyword evidence="1" id="KW-0540">Nuclease</keyword>
<dbReference type="PANTHER" id="PTHR11081">
    <property type="entry name" value="FLAP ENDONUCLEASE FAMILY MEMBER"/>
    <property type="match status" value="1"/>
</dbReference>
<reference evidence="5" key="2">
    <citation type="journal article" date="2024" name="Plant">
        <title>Genomic evolution and insights into agronomic trait innovations of Sesamum species.</title>
        <authorList>
            <person name="Miao H."/>
            <person name="Wang L."/>
            <person name="Qu L."/>
            <person name="Liu H."/>
            <person name="Sun Y."/>
            <person name="Le M."/>
            <person name="Wang Q."/>
            <person name="Wei S."/>
            <person name="Zheng Y."/>
            <person name="Lin W."/>
            <person name="Duan Y."/>
            <person name="Cao H."/>
            <person name="Xiong S."/>
            <person name="Wang X."/>
            <person name="Wei L."/>
            <person name="Li C."/>
            <person name="Ma Q."/>
            <person name="Ju M."/>
            <person name="Zhao R."/>
            <person name="Li G."/>
            <person name="Mu C."/>
            <person name="Tian Q."/>
            <person name="Mei H."/>
            <person name="Zhang T."/>
            <person name="Gao T."/>
            <person name="Zhang H."/>
        </authorList>
    </citation>
    <scope>NUCLEOTIDE SEQUENCE</scope>
    <source>
        <strain evidence="5">K16</strain>
    </source>
</reference>
<name>A0AAE1T459_9LAMI</name>
<accession>A0AAE1T459</accession>
<feature type="region of interest" description="Disordered" evidence="3">
    <location>
        <begin position="324"/>
        <end position="354"/>
    </location>
</feature>
<dbReference type="InterPro" id="IPR006085">
    <property type="entry name" value="XPG_DNA_repair_N"/>
</dbReference>
<sequence length="408" mass="47041">MGVGGHFWDLLKPHARFEGCNFLRNKTVAVDLSYWIVQQETAIKGYTRNPHIRLTFFRTINLFSKFGAYPVFVVDGTPSPLKSQARIVRFFRSSGIDLSNLPEAEEGVSVERNKAFTKCVEECMDRKEKEKKKNKTWQITVCRKIASQQNFPNEEIIQMYLRNNHGIDDDPYIGWASPQIEMLIDYLAYKQHWEPSYCRQRLLPMLSTIYLRHMASSPTNDLLYGQYEFHSIQRVKIRYGHEFYVVNWKKAASVCMDVVCTIPEGSDTQQESAELDESLDLLEETDVPYIHIDSGGCFLSTDEDIELVQKAFPQKAGQFLKEKELKDMKKSQRKKSNVASERTPENSESSAASRNVQLSITEFYRSSKAVCPNKLEETAENSRGSSKTKRTDTSPRFSKSVRRRLLFG</sequence>
<evidence type="ECO:0000313" key="6">
    <source>
        <dbReference type="Proteomes" id="UP001289374"/>
    </source>
</evidence>
<comment type="caution">
    <text evidence="5">The sequence shown here is derived from an EMBL/GenBank/DDBJ whole genome shotgun (WGS) entry which is preliminary data.</text>
</comment>
<keyword evidence="6" id="KW-1185">Reference proteome</keyword>
<organism evidence="5 6">
    <name type="scientific">Sesamum angolense</name>
    <dbReference type="NCBI Taxonomy" id="2727404"/>
    <lineage>
        <taxon>Eukaryota</taxon>
        <taxon>Viridiplantae</taxon>
        <taxon>Streptophyta</taxon>
        <taxon>Embryophyta</taxon>
        <taxon>Tracheophyta</taxon>
        <taxon>Spermatophyta</taxon>
        <taxon>Magnoliopsida</taxon>
        <taxon>eudicotyledons</taxon>
        <taxon>Gunneridae</taxon>
        <taxon>Pentapetalae</taxon>
        <taxon>asterids</taxon>
        <taxon>lamiids</taxon>
        <taxon>Lamiales</taxon>
        <taxon>Pedaliaceae</taxon>
        <taxon>Sesamum</taxon>
    </lineage>
</organism>
<dbReference type="GO" id="GO:0017108">
    <property type="term" value="F:5'-flap endonuclease activity"/>
    <property type="evidence" value="ECO:0007669"/>
    <property type="project" value="TreeGrafter"/>
</dbReference>
<dbReference type="GO" id="GO:0009555">
    <property type="term" value="P:pollen development"/>
    <property type="evidence" value="ECO:0007669"/>
    <property type="project" value="TreeGrafter"/>
</dbReference>
<dbReference type="InterPro" id="IPR029060">
    <property type="entry name" value="PIN-like_dom_sf"/>
</dbReference>
<dbReference type="SUPFAM" id="SSF88723">
    <property type="entry name" value="PIN domain-like"/>
    <property type="match status" value="1"/>
</dbReference>
<evidence type="ECO:0000256" key="3">
    <source>
        <dbReference type="SAM" id="MobiDB-lite"/>
    </source>
</evidence>
<dbReference type="InterPro" id="IPR036279">
    <property type="entry name" value="5-3_exonuclease_C_sf"/>
</dbReference>
<evidence type="ECO:0000313" key="5">
    <source>
        <dbReference type="EMBL" id="KAK4381196.1"/>
    </source>
</evidence>
<dbReference type="AlphaFoldDB" id="A0AAE1T459"/>
<keyword evidence="2" id="KW-0378">Hydrolase</keyword>
<dbReference type="EMBL" id="JACGWL010000933">
    <property type="protein sequence ID" value="KAK4381196.1"/>
    <property type="molecule type" value="Genomic_DNA"/>
</dbReference>
<dbReference type="Gene3D" id="3.40.50.1010">
    <property type="entry name" value="5'-nuclease"/>
    <property type="match status" value="1"/>
</dbReference>
<dbReference type="InterPro" id="IPR006084">
    <property type="entry name" value="XPG/Rad2"/>
</dbReference>
<feature type="region of interest" description="Disordered" evidence="3">
    <location>
        <begin position="374"/>
        <end position="408"/>
    </location>
</feature>
<dbReference type="PANTHER" id="PTHR11081:SF59">
    <property type="entry name" value="FI23547P1"/>
    <property type="match status" value="1"/>
</dbReference>
<protein>
    <submittedName>
        <fullName evidence="5">Flap endonuclease GEN-like 1</fullName>
    </submittedName>
</protein>
<keyword evidence="5" id="KW-0255">Endonuclease</keyword>
<evidence type="ECO:0000256" key="2">
    <source>
        <dbReference type="ARBA" id="ARBA00022801"/>
    </source>
</evidence>
<evidence type="ECO:0000256" key="1">
    <source>
        <dbReference type="ARBA" id="ARBA00022722"/>
    </source>
</evidence>
<reference evidence="5" key="1">
    <citation type="submission" date="2020-06" db="EMBL/GenBank/DDBJ databases">
        <authorList>
            <person name="Li T."/>
            <person name="Hu X."/>
            <person name="Zhang T."/>
            <person name="Song X."/>
            <person name="Zhang H."/>
            <person name="Dai N."/>
            <person name="Sheng W."/>
            <person name="Hou X."/>
            <person name="Wei L."/>
        </authorList>
    </citation>
    <scope>NUCLEOTIDE SEQUENCE</scope>
    <source>
        <strain evidence="5">K16</strain>
        <tissue evidence="5">Leaf</tissue>
    </source>
</reference>
<feature type="domain" description="XPG N-terminal" evidence="4">
    <location>
        <begin position="1"/>
        <end position="96"/>
    </location>
</feature>
<evidence type="ECO:0000259" key="4">
    <source>
        <dbReference type="SMART" id="SM00485"/>
    </source>
</evidence>